<evidence type="ECO:0000313" key="2">
    <source>
        <dbReference type="EMBL" id="MBH0774945.1"/>
    </source>
</evidence>
<dbReference type="RefSeq" id="WP_196147281.1">
    <property type="nucleotide sequence ID" value="NZ_JADMLG010000001.1"/>
</dbReference>
<evidence type="ECO:0000256" key="1">
    <source>
        <dbReference type="SAM" id="MobiDB-lite"/>
    </source>
</evidence>
<proteinExistence type="predicted"/>
<organism evidence="2 3">
    <name type="scientific">Nocardia bovistercoris</name>
    <dbReference type="NCBI Taxonomy" id="2785916"/>
    <lineage>
        <taxon>Bacteria</taxon>
        <taxon>Bacillati</taxon>
        <taxon>Actinomycetota</taxon>
        <taxon>Actinomycetes</taxon>
        <taxon>Mycobacteriales</taxon>
        <taxon>Nocardiaceae</taxon>
        <taxon>Nocardia</taxon>
    </lineage>
</organism>
<accession>A0A931I6U4</accession>
<evidence type="ECO:0000313" key="3">
    <source>
        <dbReference type="Proteomes" id="UP000655751"/>
    </source>
</evidence>
<protein>
    <submittedName>
        <fullName evidence="2">Uncharacterized protein</fullName>
    </submittedName>
</protein>
<name>A0A931I6U4_9NOCA</name>
<dbReference type="AlphaFoldDB" id="A0A931I6U4"/>
<feature type="compositionally biased region" description="Basic and acidic residues" evidence="1">
    <location>
        <begin position="89"/>
        <end position="98"/>
    </location>
</feature>
<feature type="region of interest" description="Disordered" evidence="1">
    <location>
        <begin position="150"/>
        <end position="182"/>
    </location>
</feature>
<reference evidence="2" key="1">
    <citation type="submission" date="2020-11" db="EMBL/GenBank/DDBJ databases">
        <title>Nocardia NEAU-351.nov., a novel actinomycete isolated from the cow dung.</title>
        <authorList>
            <person name="Zhang X."/>
        </authorList>
    </citation>
    <scope>NUCLEOTIDE SEQUENCE</scope>
    <source>
        <strain evidence="2">NEAU-351</strain>
    </source>
</reference>
<keyword evidence="3" id="KW-1185">Reference proteome</keyword>
<dbReference type="Proteomes" id="UP000655751">
    <property type="component" value="Unassembled WGS sequence"/>
</dbReference>
<feature type="compositionally biased region" description="Basic and acidic residues" evidence="1">
    <location>
        <begin position="159"/>
        <end position="182"/>
    </location>
</feature>
<comment type="caution">
    <text evidence="2">The sequence shown here is derived from an EMBL/GenBank/DDBJ whole genome shotgun (WGS) entry which is preliminary data.</text>
</comment>
<gene>
    <name evidence="2" type="ORF">IT779_01425</name>
</gene>
<dbReference type="EMBL" id="JADMLG010000001">
    <property type="protein sequence ID" value="MBH0774945.1"/>
    <property type="molecule type" value="Genomic_DNA"/>
</dbReference>
<sequence>MAEELDDITGETAAIMKTMLSLATLIALRTRERGQKEAEARVKITEARQKEARELQIREAREAKAKDPRNAELERMMKIPTPSVGLSLSKERGPENEVSRMATSSAAAAMPQIRYDSPERRTAIAAHLARIGVAPELAAVRMLVEVGQGASVEDAANARQKEAPRSGLTREEELARGLERTR</sequence>
<feature type="region of interest" description="Disordered" evidence="1">
    <location>
        <begin position="76"/>
        <end position="105"/>
    </location>
</feature>